<evidence type="ECO:0000256" key="2">
    <source>
        <dbReference type="ARBA" id="ARBA00022927"/>
    </source>
</evidence>
<evidence type="ECO:0000256" key="3">
    <source>
        <dbReference type="ARBA" id="ARBA00023242"/>
    </source>
</evidence>
<dbReference type="SUPFAM" id="SSF54427">
    <property type="entry name" value="NTF2-like"/>
    <property type="match status" value="1"/>
</dbReference>
<dbReference type="InterPro" id="IPR018222">
    <property type="entry name" value="Nuclear_transport_factor_2_euk"/>
</dbReference>
<evidence type="ECO:0000256" key="1">
    <source>
        <dbReference type="ARBA" id="ARBA00022448"/>
    </source>
</evidence>
<dbReference type="CTD" id="29107"/>
<reference evidence="8" key="1">
    <citation type="journal article" date="2021" name="Elife">
        <title>Highly contiguous assemblies of 101 drosophilid genomes.</title>
        <authorList>
            <person name="Kim B.Y."/>
            <person name="Wang J.R."/>
            <person name="Miller D.E."/>
            <person name="Barmina O."/>
            <person name="Delaney E."/>
            <person name="Thompson A."/>
            <person name="Comeault A.A."/>
            <person name="Peede D."/>
            <person name="D'Agostino E.R."/>
            <person name="Pelaez J."/>
            <person name="Aguilar J.M."/>
            <person name="Haji D."/>
            <person name="Matsunaga T."/>
            <person name="Armstrong E.E."/>
            <person name="Zych M."/>
            <person name="Ogawa Y."/>
            <person name="Stamenkovic-Radak M."/>
            <person name="Jelic M."/>
            <person name="Veselinovic M.S."/>
            <person name="Tanaskovic M."/>
            <person name="Eric P."/>
            <person name="Gao J.J."/>
            <person name="Katoh T.K."/>
            <person name="Toda M.J."/>
            <person name="Watabe H."/>
            <person name="Watada M."/>
            <person name="Davis J.S."/>
            <person name="Moyle L.C."/>
            <person name="Manoli G."/>
            <person name="Bertolini E."/>
            <person name="Kostal V."/>
            <person name="Hawley R.S."/>
            <person name="Takahashi A."/>
            <person name="Jones C.D."/>
            <person name="Price D.K."/>
            <person name="Whiteman N."/>
            <person name="Kopp A."/>
            <person name="Matute D.R."/>
            <person name="Petrov D.A."/>
        </authorList>
    </citation>
    <scope>NUCLEOTIDE SEQUENCE [LARGE SCALE GENOMIC DNA]</scope>
</reference>
<reference evidence="7" key="3">
    <citation type="submission" date="2025-05" db="UniProtKB">
        <authorList>
            <consortium name="EnsemblMetazoa"/>
        </authorList>
    </citation>
    <scope>IDENTIFICATION</scope>
</reference>
<gene>
    <name evidence="9" type="primary">LOC108040880</name>
    <name evidence="7" type="synonym">108040880</name>
</gene>
<proteinExistence type="predicted"/>
<reference evidence="9" key="2">
    <citation type="submission" date="2025-04" db="UniProtKB">
        <authorList>
            <consortium name="RefSeq"/>
        </authorList>
    </citation>
    <scope>IDENTIFICATION</scope>
</reference>
<keyword evidence="5" id="KW-0963">Cytoplasm</keyword>
<dbReference type="RefSeq" id="XP_016974027.1">
    <property type="nucleotide sequence ID" value="XM_017118538.1"/>
</dbReference>
<name>A0A6P4E7T0_DRORH</name>
<dbReference type="PROSITE" id="PS50177">
    <property type="entry name" value="NTF2_DOMAIN"/>
    <property type="match status" value="1"/>
</dbReference>
<protein>
    <recommendedName>
        <fullName evidence="4 5">NTF2-related export protein</fullName>
    </recommendedName>
</protein>
<dbReference type="Proteomes" id="UP001652680">
    <property type="component" value="Unassembled WGS sequence"/>
</dbReference>
<evidence type="ECO:0000313" key="9">
    <source>
        <dbReference type="RefSeq" id="XP_016974027.1"/>
    </source>
</evidence>
<dbReference type="OrthoDB" id="25408at2759"/>
<dbReference type="InterPro" id="IPR032710">
    <property type="entry name" value="NTF2-like_dom_sf"/>
</dbReference>
<evidence type="ECO:0000256" key="5">
    <source>
        <dbReference type="RuleBase" id="RU369002"/>
    </source>
</evidence>
<dbReference type="CDD" id="cd00780">
    <property type="entry name" value="NTF2"/>
    <property type="match status" value="1"/>
</dbReference>
<keyword evidence="3 5" id="KW-0539">Nucleus</keyword>
<evidence type="ECO:0000313" key="7">
    <source>
        <dbReference type="EnsemblMetazoa" id="XP_016974027.1"/>
    </source>
</evidence>
<dbReference type="PANTHER" id="PTHR12612">
    <property type="entry name" value="NUCLEAR TRANSPORT FACTOR 2"/>
    <property type="match status" value="1"/>
</dbReference>
<organism evidence="9">
    <name type="scientific">Drosophila rhopaloa</name>
    <name type="common">Fruit fly</name>
    <dbReference type="NCBI Taxonomy" id="1041015"/>
    <lineage>
        <taxon>Eukaryota</taxon>
        <taxon>Metazoa</taxon>
        <taxon>Ecdysozoa</taxon>
        <taxon>Arthropoda</taxon>
        <taxon>Hexapoda</taxon>
        <taxon>Insecta</taxon>
        <taxon>Pterygota</taxon>
        <taxon>Neoptera</taxon>
        <taxon>Endopterygota</taxon>
        <taxon>Diptera</taxon>
        <taxon>Brachycera</taxon>
        <taxon>Muscomorpha</taxon>
        <taxon>Ephydroidea</taxon>
        <taxon>Drosophilidae</taxon>
        <taxon>Drosophila</taxon>
        <taxon>Sophophora</taxon>
    </lineage>
</organism>
<sequence length="135" mass="15443">MNSELKGKIESCARTADTFTRLYYASVDNRRHQIGRLYLDNATFSWNGNGATGREMIERYFLELPTSSHQMNTLDAQPILDPAVANQLTYLILASGTVKFAHQSIRNFQQTFIVTAENDKWKIASDCYRLQEVMV</sequence>
<evidence type="ECO:0000313" key="8">
    <source>
        <dbReference type="Proteomes" id="UP001652680"/>
    </source>
</evidence>
<dbReference type="Gene3D" id="3.10.450.50">
    <property type="match status" value="1"/>
</dbReference>
<feature type="domain" description="NTF2" evidence="6">
    <location>
        <begin position="15"/>
        <end position="130"/>
    </location>
</feature>
<dbReference type="Pfam" id="PF02136">
    <property type="entry name" value="NTF2"/>
    <property type="match status" value="1"/>
</dbReference>
<dbReference type="GO" id="GO:0006913">
    <property type="term" value="P:nucleocytoplasmic transport"/>
    <property type="evidence" value="ECO:0007669"/>
    <property type="project" value="UniProtKB-UniRule"/>
</dbReference>
<dbReference type="GO" id="GO:0051028">
    <property type="term" value="P:mRNA transport"/>
    <property type="evidence" value="ECO:0007669"/>
    <property type="project" value="UniProtKB-UniRule"/>
</dbReference>
<dbReference type="GeneID" id="108040880"/>
<accession>A0A6P4E7T0</accession>
<evidence type="ECO:0000256" key="4">
    <source>
        <dbReference type="ARBA" id="ARBA00070836"/>
    </source>
</evidence>
<keyword evidence="2 5" id="KW-0653">Protein transport</keyword>
<keyword evidence="1 5" id="KW-0813">Transport</keyword>
<dbReference type="GO" id="GO:0005634">
    <property type="term" value="C:nucleus"/>
    <property type="evidence" value="ECO:0007669"/>
    <property type="project" value="UniProtKB-SubCell"/>
</dbReference>
<dbReference type="InterPro" id="IPR045875">
    <property type="entry name" value="NTF2"/>
</dbReference>
<dbReference type="AlphaFoldDB" id="A0A6P4E7T0"/>
<comment type="function">
    <text evidence="5">Has a role in nuclear-cytoplasmic transport of proteins and mRNAs.</text>
</comment>
<dbReference type="FunFam" id="3.10.450.50:FF:000006">
    <property type="entry name" value="NTF2-related export protein 2 isoform 1"/>
    <property type="match status" value="1"/>
</dbReference>
<evidence type="ECO:0000259" key="6">
    <source>
        <dbReference type="PROSITE" id="PS50177"/>
    </source>
</evidence>
<dbReference type="EnsemblMetazoa" id="XM_017118538.1">
    <property type="protein sequence ID" value="XP_016974027.1"/>
    <property type="gene ID" value="LOC108040880"/>
</dbReference>
<comment type="subcellular location">
    <subcellularLocation>
        <location evidence="5">Cytoplasm</location>
    </subcellularLocation>
    <subcellularLocation>
        <location evidence="5">Nucleus</location>
    </subcellularLocation>
</comment>
<dbReference type="GO" id="GO:0015031">
    <property type="term" value="P:protein transport"/>
    <property type="evidence" value="ECO:0007669"/>
    <property type="project" value="UniProtKB-KW"/>
</dbReference>
<dbReference type="GO" id="GO:0005737">
    <property type="term" value="C:cytoplasm"/>
    <property type="evidence" value="ECO:0007669"/>
    <property type="project" value="UniProtKB-SubCell"/>
</dbReference>
<dbReference type="InterPro" id="IPR002075">
    <property type="entry name" value="NTF2_dom"/>
</dbReference>
<keyword evidence="8" id="KW-1185">Reference proteome</keyword>